<dbReference type="PANTHER" id="PTHR43469">
    <property type="entry name" value="DISULFIDE FORMATION PROTEIN-RELATED"/>
    <property type="match status" value="1"/>
</dbReference>
<dbReference type="Pfam" id="PF02600">
    <property type="entry name" value="DsbB"/>
    <property type="match status" value="1"/>
</dbReference>
<organism evidence="13 14">
    <name type="scientific">Paenibacillus glucanolyticus</name>
    <dbReference type="NCBI Taxonomy" id="59843"/>
    <lineage>
        <taxon>Bacteria</taxon>
        <taxon>Bacillati</taxon>
        <taxon>Bacillota</taxon>
        <taxon>Bacilli</taxon>
        <taxon>Bacillales</taxon>
        <taxon>Paenibacillaceae</taxon>
        <taxon>Paenibacillus</taxon>
    </lineage>
</organism>
<dbReference type="InterPro" id="IPR012187">
    <property type="entry name" value="Disulphide_bond_form_BdbC"/>
</dbReference>
<dbReference type="InterPro" id="IPR023380">
    <property type="entry name" value="DsbB-like_sf"/>
</dbReference>
<protein>
    <submittedName>
        <fullName evidence="13">Disulfide oxidoreductase</fullName>
    </submittedName>
</protein>
<keyword evidence="11" id="KW-0676">Redox-active center</keyword>
<keyword evidence="4 12" id="KW-0812">Transmembrane</keyword>
<evidence type="ECO:0000256" key="3">
    <source>
        <dbReference type="ARBA" id="ARBA00022448"/>
    </source>
</evidence>
<evidence type="ECO:0000256" key="5">
    <source>
        <dbReference type="ARBA" id="ARBA00022982"/>
    </source>
</evidence>
<evidence type="ECO:0000313" key="14">
    <source>
        <dbReference type="Proteomes" id="UP000076796"/>
    </source>
</evidence>
<dbReference type="Proteomes" id="UP000076796">
    <property type="component" value="Unassembled WGS sequence"/>
</dbReference>
<dbReference type="InterPro" id="IPR003752">
    <property type="entry name" value="DiS_bond_form_DsbB/BdbC"/>
</dbReference>
<evidence type="ECO:0000256" key="7">
    <source>
        <dbReference type="ARBA" id="ARBA00023002"/>
    </source>
</evidence>
<keyword evidence="14" id="KW-1185">Reference proteome</keyword>
<evidence type="ECO:0000256" key="11">
    <source>
        <dbReference type="ARBA" id="ARBA00023284"/>
    </source>
</evidence>
<keyword evidence="5" id="KW-0249">Electron transport</keyword>
<dbReference type="GO" id="GO:0016020">
    <property type="term" value="C:membrane"/>
    <property type="evidence" value="ECO:0007669"/>
    <property type="project" value="UniProtKB-SubCell"/>
</dbReference>
<keyword evidence="9" id="KW-1015">Disulfide bond</keyword>
<dbReference type="GO" id="GO:0006457">
    <property type="term" value="P:protein folding"/>
    <property type="evidence" value="ECO:0007669"/>
    <property type="project" value="InterPro"/>
</dbReference>
<comment type="subcellular location">
    <subcellularLocation>
        <location evidence="1">Membrane</location>
        <topology evidence="1">Multi-pass membrane protein</topology>
    </subcellularLocation>
</comment>
<dbReference type="OrthoDB" id="158402at2"/>
<name>A0A168EWD1_9BACL</name>
<evidence type="ECO:0000256" key="8">
    <source>
        <dbReference type="ARBA" id="ARBA00023136"/>
    </source>
</evidence>
<dbReference type="NCBIfam" id="NF002849">
    <property type="entry name" value="PRK03113.1"/>
    <property type="match status" value="1"/>
</dbReference>
<dbReference type="EMBL" id="LWMH01000001">
    <property type="protein sequence ID" value="KZS44891.1"/>
    <property type="molecule type" value="Genomic_DNA"/>
</dbReference>
<dbReference type="PIRSF" id="PIRSF036659">
    <property type="entry name" value="BdbC"/>
    <property type="match status" value="1"/>
</dbReference>
<evidence type="ECO:0000256" key="2">
    <source>
        <dbReference type="ARBA" id="ARBA00007602"/>
    </source>
</evidence>
<dbReference type="HAMAP" id="MF_00287">
    <property type="entry name" value="BdbC"/>
    <property type="match status" value="1"/>
</dbReference>
<feature type="transmembrane region" description="Helical" evidence="12">
    <location>
        <begin position="7"/>
        <end position="27"/>
    </location>
</feature>
<dbReference type="SUPFAM" id="SSF158442">
    <property type="entry name" value="DsbB-like"/>
    <property type="match status" value="1"/>
</dbReference>
<keyword evidence="10" id="KW-0143">Chaperone</keyword>
<comment type="similarity">
    <text evidence="2">Belongs to the DsbB family. BdbC subfamily.</text>
</comment>
<evidence type="ECO:0000256" key="6">
    <source>
        <dbReference type="ARBA" id="ARBA00022989"/>
    </source>
</evidence>
<sequence>MLILKRYSFLFAWIVSIISTCGSLYFSEVLFFEPCKLCWFQRICMYPLTVILGYAALKDDRMIAKLSYPFVLIGLIIAIYHYLGQKISSIGKLLPCSVGVPCNVDYIDWFGFITIPLLSLVAFGLILIVIWFSRGFDSLKSKGDSYVN</sequence>
<dbReference type="Gene3D" id="1.20.1550.10">
    <property type="entry name" value="DsbB-like"/>
    <property type="match status" value="1"/>
</dbReference>
<gene>
    <name evidence="13" type="ORF">AWU65_02595</name>
</gene>
<feature type="transmembrane region" description="Helical" evidence="12">
    <location>
        <begin position="66"/>
        <end position="83"/>
    </location>
</feature>
<dbReference type="GO" id="GO:0015035">
    <property type="term" value="F:protein-disulfide reductase activity"/>
    <property type="evidence" value="ECO:0007669"/>
    <property type="project" value="InterPro"/>
</dbReference>
<keyword evidence="6 12" id="KW-1133">Transmembrane helix</keyword>
<evidence type="ECO:0000256" key="10">
    <source>
        <dbReference type="ARBA" id="ARBA00023186"/>
    </source>
</evidence>
<dbReference type="AlphaFoldDB" id="A0A168EWD1"/>
<evidence type="ECO:0000256" key="1">
    <source>
        <dbReference type="ARBA" id="ARBA00004141"/>
    </source>
</evidence>
<feature type="transmembrane region" description="Helical" evidence="12">
    <location>
        <begin position="109"/>
        <end position="132"/>
    </location>
</feature>
<keyword evidence="8 12" id="KW-0472">Membrane</keyword>
<evidence type="ECO:0000256" key="12">
    <source>
        <dbReference type="SAM" id="Phobius"/>
    </source>
</evidence>
<comment type="caution">
    <text evidence="13">The sequence shown here is derived from an EMBL/GenBank/DDBJ whole genome shotgun (WGS) entry which is preliminary data.</text>
</comment>
<keyword evidence="7" id="KW-0560">Oxidoreductase</keyword>
<evidence type="ECO:0000313" key="13">
    <source>
        <dbReference type="EMBL" id="KZS44891.1"/>
    </source>
</evidence>
<dbReference type="RefSeq" id="WP_063477395.1">
    <property type="nucleotide sequence ID" value="NZ_JBCMWP010000019.1"/>
</dbReference>
<dbReference type="PANTHER" id="PTHR43469:SF1">
    <property type="entry name" value="SPBETA PROPHAGE-DERIVED DISULFIDE BOND FORMATION PROTEIN B"/>
    <property type="match status" value="1"/>
</dbReference>
<evidence type="ECO:0000256" key="9">
    <source>
        <dbReference type="ARBA" id="ARBA00023157"/>
    </source>
</evidence>
<reference evidence="13" key="1">
    <citation type="journal article" date="2016" name="Genome Announc.">
        <title>Draft genomes of two strains of Paenibacillus glucanolyticus with capability to degrade lignocellulose.</title>
        <authorList>
            <person name="Mathews S.L."/>
            <person name="Pawlak J."/>
            <person name="Grunden A.M."/>
        </authorList>
    </citation>
    <scope>NUCLEOTIDE SEQUENCE [LARGE SCALE GENOMIC DNA]</scope>
    <source>
        <strain evidence="13">SLM1</strain>
    </source>
</reference>
<accession>A0A168EWD1</accession>
<feature type="transmembrane region" description="Helical" evidence="12">
    <location>
        <begin position="39"/>
        <end position="57"/>
    </location>
</feature>
<proteinExistence type="inferred from homology"/>
<keyword evidence="3" id="KW-0813">Transport</keyword>
<evidence type="ECO:0000256" key="4">
    <source>
        <dbReference type="ARBA" id="ARBA00022692"/>
    </source>
</evidence>